<dbReference type="RefSeq" id="WP_124682117.1">
    <property type="nucleotide sequence ID" value="NZ_CP033968.1"/>
</dbReference>
<evidence type="ECO:0000313" key="1">
    <source>
        <dbReference type="EMBL" id="AZG12157.1"/>
    </source>
</evidence>
<organism evidence="1 2">
    <name type="scientific">Cupriavidus pauculus</name>
    <dbReference type="NCBI Taxonomy" id="82633"/>
    <lineage>
        <taxon>Bacteria</taxon>
        <taxon>Pseudomonadati</taxon>
        <taxon>Pseudomonadota</taxon>
        <taxon>Betaproteobacteria</taxon>
        <taxon>Burkholderiales</taxon>
        <taxon>Burkholderiaceae</taxon>
        <taxon>Cupriavidus</taxon>
    </lineage>
</organism>
<keyword evidence="1" id="KW-0614">Plasmid</keyword>
<protein>
    <submittedName>
        <fullName evidence="1">Uncharacterized protein</fullName>
    </submittedName>
</protein>
<dbReference type="OrthoDB" id="9876684at2"/>
<dbReference type="EMBL" id="CP033968">
    <property type="protein sequence ID" value="AZG12157.1"/>
    <property type="molecule type" value="Genomic_DNA"/>
</dbReference>
<proteinExistence type="predicted"/>
<gene>
    <name evidence="1" type="ORF">EHF44_01430</name>
</gene>
<geneLocation type="plasmid" evidence="1">
    <name>unnamed1</name>
</geneLocation>
<dbReference type="Proteomes" id="UP000270411">
    <property type="component" value="Plasmid unnamed1"/>
</dbReference>
<dbReference type="AlphaFoldDB" id="A0A3G8GVA7"/>
<name>A0A3G8GVA7_9BURK</name>
<evidence type="ECO:0000313" key="2">
    <source>
        <dbReference type="Proteomes" id="UP000270411"/>
    </source>
</evidence>
<sequence>MKEVETMDYRCAVQAVAMRVRCSAELEEVPHHVVVDRGLDLVETVRVLAVDESAAVDMVNVMNDQAYAALLRV</sequence>
<accession>A0A3G8GVA7</accession>
<dbReference type="KEGG" id="cpau:EHF44_01430"/>
<reference evidence="2" key="1">
    <citation type="submission" date="2018-11" db="EMBL/GenBank/DDBJ databases">
        <title>FDA dAtabase for Regulatory Grade micrObial Sequences (FDA-ARGOS): Supporting development and validation of Infectious Disease Dx tests.</title>
        <authorList>
            <person name="Goldberg B."/>
            <person name="Campos J."/>
            <person name="Tallon L."/>
            <person name="Sadzewicz L."/>
            <person name="Zhao X."/>
            <person name="Vavikolanu K."/>
            <person name="Mehta A."/>
            <person name="Aluvathingal J."/>
            <person name="Nadendla S."/>
            <person name="Geyer C."/>
            <person name="Nandy P."/>
            <person name="Yan Y."/>
            <person name="Sichtig H."/>
        </authorList>
    </citation>
    <scope>NUCLEOTIDE SEQUENCE [LARGE SCALE GENOMIC DNA]</scope>
    <source>
        <strain evidence="2">FDAARGOS_614</strain>
        <plasmid evidence="2">unnamed1</plasmid>
    </source>
</reference>